<organism evidence="1 2">
    <name type="scientific">Smallanthus sonchifolius</name>
    <dbReference type="NCBI Taxonomy" id="185202"/>
    <lineage>
        <taxon>Eukaryota</taxon>
        <taxon>Viridiplantae</taxon>
        <taxon>Streptophyta</taxon>
        <taxon>Embryophyta</taxon>
        <taxon>Tracheophyta</taxon>
        <taxon>Spermatophyta</taxon>
        <taxon>Magnoliopsida</taxon>
        <taxon>eudicotyledons</taxon>
        <taxon>Gunneridae</taxon>
        <taxon>Pentapetalae</taxon>
        <taxon>asterids</taxon>
        <taxon>campanulids</taxon>
        <taxon>Asterales</taxon>
        <taxon>Asteraceae</taxon>
        <taxon>Asteroideae</taxon>
        <taxon>Heliantheae alliance</taxon>
        <taxon>Millerieae</taxon>
        <taxon>Smallanthus</taxon>
    </lineage>
</organism>
<name>A0ACB9IHF9_9ASTR</name>
<keyword evidence="2" id="KW-1185">Reference proteome</keyword>
<proteinExistence type="predicted"/>
<evidence type="ECO:0000313" key="2">
    <source>
        <dbReference type="Proteomes" id="UP001056120"/>
    </source>
</evidence>
<reference evidence="2" key="1">
    <citation type="journal article" date="2022" name="Mol. Ecol. Resour.">
        <title>The genomes of chicory, endive, great burdock and yacon provide insights into Asteraceae palaeo-polyploidization history and plant inulin production.</title>
        <authorList>
            <person name="Fan W."/>
            <person name="Wang S."/>
            <person name="Wang H."/>
            <person name="Wang A."/>
            <person name="Jiang F."/>
            <person name="Liu H."/>
            <person name="Zhao H."/>
            <person name="Xu D."/>
            <person name="Zhang Y."/>
        </authorList>
    </citation>
    <scope>NUCLEOTIDE SEQUENCE [LARGE SCALE GENOMIC DNA]</scope>
    <source>
        <strain evidence="2">cv. Yunnan</strain>
    </source>
</reference>
<reference evidence="1 2" key="2">
    <citation type="journal article" date="2022" name="Mol. Ecol. Resour.">
        <title>The genomes of chicory, endive, great burdock and yacon provide insights into Asteraceae paleo-polyploidization history and plant inulin production.</title>
        <authorList>
            <person name="Fan W."/>
            <person name="Wang S."/>
            <person name="Wang H."/>
            <person name="Wang A."/>
            <person name="Jiang F."/>
            <person name="Liu H."/>
            <person name="Zhao H."/>
            <person name="Xu D."/>
            <person name="Zhang Y."/>
        </authorList>
    </citation>
    <scope>NUCLEOTIDE SEQUENCE [LARGE SCALE GENOMIC DNA]</scope>
    <source>
        <strain evidence="2">cv. Yunnan</strain>
        <tissue evidence="1">Leaves</tissue>
    </source>
</reference>
<evidence type="ECO:0000313" key="1">
    <source>
        <dbReference type="EMBL" id="KAI3807502.1"/>
    </source>
</evidence>
<comment type="caution">
    <text evidence="1">The sequence shown here is derived from an EMBL/GenBank/DDBJ whole genome shotgun (WGS) entry which is preliminary data.</text>
</comment>
<accession>A0ACB9IHF9</accession>
<dbReference type="Proteomes" id="UP001056120">
    <property type="component" value="Linkage Group LG08"/>
</dbReference>
<dbReference type="EMBL" id="CM042025">
    <property type="protein sequence ID" value="KAI3807502.1"/>
    <property type="molecule type" value="Genomic_DNA"/>
</dbReference>
<gene>
    <name evidence="1" type="ORF">L1987_23432</name>
</gene>
<protein>
    <submittedName>
        <fullName evidence="1">Uncharacterized protein</fullName>
    </submittedName>
</protein>
<sequence length="78" mass="8924">MSEYGFKKAVSLDEYAFYFNSIDLLSPYNTWTTNQPCNEKIKSSESVPSFDIASERVKAAFVVSDPADWGRDIQLCDW</sequence>